<evidence type="ECO:0000256" key="3">
    <source>
        <dbReference type="ARBA" id="ARBA00012750"/>
    </source>
</evidence>
<dbReference type="Ensembl" id="ENSSPUT00000010862.1">
    <property type="protein sequence ID" value="ENSSPUP00000010195.1"/>
    <property type="gene ID" value="ENSSPUG00000007880.1"/>
</dbReference>
<evidence type="ECO:0000256" key="11">
    <source>
        <dbReference type="ARBA" id="ARBA00049202"/>
    </source>
</evidence>
<comment type="pathway">
    <text evidence="1">tRNA modification; wybutosine-tRNA(Phe) biosynthesis.</text>
</comment>
<dbReference type="OMA" id="TWLYVSH"/>
<evidence type="ECO:0000256" key="8">
    <source>
        <dbReference type="ARBA" id="ARBA00022694"/>
    </source>
</evidence>
<dbReference type="PANTHER" id="PTHR48418:SF1">
    <property type="entry name" value="TRNA WYBUTOSINE-SYNTHESIZING PROTEIN 3"/>
    <property type="match status" value="1"/>
</dbReference>
<keyword evidence="5" id="KW-0489">Methyltransferase</keyword>
<comment type="catalytic activity">
    <reaction evidence="11">
        <text>4-demethyl-7-[(3S)-3-amino-3-carboxypropyl]wyosine(37) in tRNA(Phe) + S-adenosyl-L-methionine = 7-[(3S)-3-amino-3-carboxypropyl]wyosine(37) in tRNA(Phe) + S-adenosyl-L-homocysteine + H(+)</text>
        <dbReference type="Rhea" id="RHEA:36635"/>
        <dbReference type="Rhea" id="RHEA-COMP:10378"/>
        <dbReference type="Rhea" id="RHEA-COMP:10379"/>
        <dbReference type="ChEBI" id="CHEBI:15378"/>
        <dbReference type="ChEBI" id="CHEBI:57856"/>
        <dbReference type="ChEBI" id="CHEBI:59789"/>
        <dbReference type="ChEBI" id="CHEBI:73543"/>
        <dbReference type="ChEBI" id="CHEBI:73550"/>
        <dbReference type="EC" id="2.1.1.282"/>
    </reaction>
</comment>
<dbReference type="GeneTree" id="ENSGT00940000153304"/>
<evidence type="ECO:0000256" key="12">
    <source>
        <dbReference type="SAM" id="MobiDB-lite"/>
    </source>
</evidence>
<feature type="domain" description="tRNA wybutosine-synthesizing protein" evidence="13">
    <location>
        <begin position="12"/>
        <end position="193"/>
    </location>
</feature>
<evidence type="ECO:0000313" key="15">
    <source>
        <dbReference type="Proteomes" id="UP000694392"/>
    </source>
</evidence>
<dbReference type="InterPro" id="IPR003827">
    <property type="entry name" value="tRNA_yW-synthesising"/>
</dbReference>
<evidence type="ECO:0000256" key="5">
    <source>
        <dbReference type="ARBA" id="ARBA00022603"/>
    </source>
</evidence>
<dbReference type="AlphaFoldDB" id="A0A8D0GR00"/>
<dbReference type="Pfam" id="PF02676">
    <property type="entry name" value="TYW3"/>
    <property type="match status" value="1"/>
</dbReference>
<evidence type="ECO:0000256" key="9">
    <source>
        <dbReference type="ARBA" id="ARBA00025378"/>
    </source>
</evidence>
<name>A0A8D0GR00_SPHPU</name>
<reference evidence="14" key="1">
    <citation type="submission" date="2025-08" db="UniProtKB">
        <authorList>
            <consortium name="Ensembl"/>
        </authorList>
    </citation>
    <scope>IDENTIFICATION</scope>
</reference>
<sequence>MAGFGHWKEQRLARADGSRKGSVDELIAGIVELLNGQDGFCTTSSCSGRLLLVQALSRDSSGFEVQKQNCSWLMVTHQACATEDVVTALQEATDDAVFKFEPFILHVQCRELKDAQLLHSVAIGSGFRNSGITVSTKGKIMMAVRSTHCLEVPLSQRGKLMVTEDYINFLVQIANRKMEENKKRIDRFYSCLQLALKTEDCLSNSSLERKPKTRPVDVYRRKRKRNKKGDCISPEKNKGELETTNDPETNLDFFTELS</sequence>
<proteinExistence type="inferred from homology"/>
<evidence type="ECO:0000256" key="4">
    <source>
        <dbReference type="ARBA" id="ARBA00016536"/>
    </source>
</evidence>
<dbReference type="UniPathway" id="UPA00375"/>
<feature type="region of interest" description="Disordered" evidence="12">
    <location>
        <begin position="206"/>
        <end position="258"/>
    </location>
</feature>
<keyword evidence="15" id="KW-1185">Reference proteome</keyword>
<evidence type="ECO:0000256" key="1">
    <source>
        <dbReference type="ARBA" id="ARBA00004797"/>
    </source>
</evidence>
<dbReference type="GO" id="GO:0032259">
    <property type="term" value="P:methylation"/>
    <property type="evidence" value="ECO:0007669"/>
    <property type="project" value="UniProtKB-KW"/>
</dbReference>
<dbReference type="GO" id="GO:0008168">
    <property type="term" value="F:methyltransferase activity"/>
    <property type="evidence" value="ECO:0007669"/>
    <property type="project" value="UniProtKB-KW"/>
</dbReference>
<evidence type="ECO:0000313" key="14">
    <source>
        <dbReference type="Ensembl" id="ENSSPUP00000010195.1"/>
    </source>
</evidence>
<evidence type="ECO:0000256" key="2">
    <source>
        <dbReference type="ARBA" id="ARBA00008569"/>
    </source>
</evidence>
<dbReference type="Proteomes" id="UP000694392">
    <property type="component" value="Unplaced"/>
</dbReference>
<reference evidence="14" key="2">
    <citation type="submission" date="2025-09" db="UniProtKB">
        <authorList>
            <consortium name="Ensembl"/>
        </authorList>
    </citation>
    <scope>IDENTIFICATION</scope>
</reference>
<dbReference type="EC" id="2.1.1.282" evidence="3"/>
<dbReference type="SUPFAM" id="SSF111278">
    <property type="entry name" value="SSo0622-like"/>
    <property type="match status" value="1"/>
</dbReference>
<accession>A0A8D0GR00</accession>
<protein>
    <recommendedName>
        <fullName evidence="4">tRNA wybutosine-synthesizing protein 3 homolog</fullName>
        <ecNumber evidence="3">2.1.1.282</ecNumber>
    </recommendedName>
    <alternativeName>
        <fullName evidence="10">tRNA(Phe) 7-((3-amino-3-carboxypropyl)-4-demethylwyosine(37)-N(4))-methyltransferase</fullName>
    </alternativeName>
</protein>
<comment type="function">
    <text evidence="9">Probable S-adenosyl-L-methionine-dependent methyltransferase that acts as a component of the wybutosine biosynthesis pathway. Wybutosine is a hyper modified guanosine with a tricyclic base found at the 3'-position adjacent to the anticodon of eukaryotic phenylalanine tRNA.</text>
</comment>
<evidence type="ECO:0000259" key="13">
    <source>
        <dbReference type="Pfam" id="PF02676"/>
    </source>
</evidence>
<keyword evidence="8" id="KW-0819">tRNA processing</keyword>
<comment type="similarity">
    <text evidence="2">Belongs to the TYW3 family.</text>
</comment>
<dbReference type="GO" id="GO:0008033">
    <property type="term" value="P:tRNA processing"/>
    <property type="evidence" value="ECO:0007669"/>
    <property type="project" value="UniProtKB-KW"/>
</dbReference>
<dbReference type="InterPro" id="IPR036602">
    <property type="entry name" value="tRNA_yW-synthesising-like_sf"/>
</dbReference>
<feature type="compositionally biased region" description="Basic and acidic residues" evidence="12">
    <location>
        <begin position="207"/>
        <end position="219"/>
    </location>
</feature>
<organism evidence="14 15">
    <name type="scientific">Sphenodon punctatus</name>
    <name type="common">Tuatara</name>
    <name type="synonym">Hatteria punctata</name>
    <dbReference type="NCBI Taxonomy" id="8508"/>
    <lineage>
        <taxon>Eukaryota</taxon>
        <taxon>Metazoa</taxon>
        <taxon>Chordata</taxon>
        <taxon>Craniata</taxon>
        <taxon>Vertebrata</taxon>
        <taxon>Euteleostomi</taxon>
        <taxon>Lepidosauria</taxon>
        <taxon>Sphenodontia</taxon>
        <taxon>Sphenodontidae</taxon>
        <taxon>Sphenodon</taxon>
    </lineage>
</organism>
<dbReference type="FunFam" id="3.30.1960.10:FF:000001">
    <property type="entry name" value="tRNA wybutosine-synthesizing protein 3 homolog"/>
    <property type="match status" value="1"/>
</dbReference>
<feature type="compositionally biased region" description="Basic and acidic residues" evidence="12">
    <location>
        <begin position="228"/>
        <end position="241"/>
    </location>
</feature>
<keyword evidence="6" id="KW-0808">Transferase</keyword>
<dbReference type="PANTHER" id="PTHR48418">
    <property type="entry name" value="TRNA WYBUTOSINE-SYNTHESIZING PROTEIN 3"/>
    <property type="match status" value="1"/>
</dbReference>
<keyword evidence="7" id="KW-0949">S-adenosyl-L-methionine</keyword>
<dbReference type="Gene3D" id="3.30.1960.10">
    <property type="entry name" value="tRNA wybutosine-synthesizing-like"/>
    <property type="match status" value="1"/>
</dbReference>
<gene>
    <name evidence="14" type="primary">TYW3</name>
</gene>
<evidence type="ECO:0000256" key="7">
    <source>
        <dbReference type="ARBA" id="ARBA00022691"/>
    </source>
</evidence>
<evidence type="ECO:0000256" key="10">
    <source>
        <dbReference type="ARBA" id="ARBA00030554"/>
    </source>
</evidence>
<evidence type="ECO:0000256" key="6">
    <source>
        <dbReference type="ARBA" id="ARBA00022679"/>
    </source>
</evidence>